<evidence type="ECO:0000313" key="2">
    <source>
        <dbReference type="Proteomes" id="UP000799536"/>
    </source>
</evidence>
<dbReference type="AlphaFoldDB" id="A0A9P4MNM4"/>
<proteinExistence type="predicted"/>
<accession>A0A9P4MNM4</accession>
<dbReference type="EMBL" id="ML994256">
    <property type="protein sequence ID" value="KAF2197271.1"/>
    <property type="molecule type" value="Genomic_DNA"/>
</dbReference>
<reference evidence="1" key="1">
    <citation type="journal article" date="2020" name="Stud. Mycol.">
        <title>101 Dothideomycetes genomes: a test case for predicting lifestyles and emergence of pathogens.</title>
        <authorList>
            <person name="Haridas S."/>
            <person name="Albert R."/>
            <person name="Binder M."/>
            <person name="Bloem J."/>
            <person name="Labutti K."/>
            <person name="Salamov A."/>
            <person name="Andreopoulos B."/>
            <person name="Baker S."/>
            <person name="Barry K."/>
            <person name="Bills G."/>
            <person name="Bluhm B."/>
            <person name="Cannon C."/>
            <person name="Castanera R."/>
            <person name="Culley D."/>
            <person name="Daum C."/>
            <person name="Ezra D."/>
            <person name="Gonzalez J."/>
            <person name="Henrissat B."/>
            <person name="Kuo A."/>
            <person name="Liang C."/>
            <person name="Lipzen A."/>
            <person name="Lutzoni F."/>
            <person name="Magnuson J."/>
            <person name="Mondo S."/>
            <person name="Nolan M."/>
            <person name="Ohm R."/>
            <person name="Pangilinan J."/>
            <person name="Park H.-J."/>
            <person name="Ramirez L."/>
            <person name="Alfaro M."/>
            <person name="Sun H."/>
            <person name="Tritt A."/>
            <person name="Yoshinaga Y."/>
            <person name="Zwiers L.-H."/>
            <person name="Turgeon B."/>
            <person name="Goodwin S."/>
            <person name="Spatafora J."/>
            <person name="Crous P."/>
            <person name="Grigoriev I."/>
        </authorList>
    </citation>
    <scope>NUCLEOTIDE SEQUENCE</scope>
    <source>
        <strain evidence="1">ATCC 74209</strain>
    </source>
</reference>
<dbReference type="OrthoDB" id="20872at2759"/>
<protein>
    <submittedName>
        <fullName evidence="1">Uncharacterized protein</fullName>
    </submittedName>
</protein>
<evidence type="ECO:0000313" key="1">
    <source>
        <dbReference type="EMBL" id="KAF2197271.1"/>
    </source>
</evidence>
<name>A0A9P4MNM4_9PLEO</name>
<comment type="caution">
    <text evidence="1">The sequence shown here is derived from an EMBL/GenBank/DDBJ whole genome shotgun (WGS) entry which is preliminary data.</text>
</comment>
<sequence>MFDLGQELDLAELPIANGPSFSPHTEEHNARCLSNTRTDLLRDILLWAKDKDGKPIFLLSVMAGTGKS</sequence>
<keyword evidence="2" id="KW-1185">Reference proteome</keyword>
<gene>
    <name evidence="1" type="ORF">GQ43DRAFT_496542</name>
</gene>
<dbReference type="Proteomes" id="UP000799536">
    <property type="component" value="Unassembled WGS sequence"/>
</dbReference>
<organism evidence="1 2">
    <name type="scientific">Delitschia confertaspora ATCC 74209</name>
    <dbReference type="NCBI Taxonomy" id="1513339"/>
    <lineage>
        <taxon>Eukaryota</taxon>
        <taxon>Fungi</taxon>
        <taxon>Dikarya</taxon>
        <taxon>Ascomycota</taxon>
        <taxon>Pezizomycotina</taxon>
        <taxon>Dothideomycetes</taxon>
        <taxon>Pleosporomycetidae</taxon>
        <taxon>Pleosporales</taxon>
        <taxon>Delitschiaceae</taxon>
        <taxon>Delitschia</taxon>
    </lineage>
</organism>